<organism evidence="2 3">
    <name type="scientific">Thalassobacillus cyri</name>
    <dbReference type="NCBI Taxonomy" id="571932"/>
    <lineage>
        <taxon>Bacteria</taxon>
        <taxon>Bacillati</taxon>
        <taxon>Bacillota</taxon>
        <taxon>Bacilli</taxon>
        <taxon>Bacillales</taxon>
        <taxon>Bacillaceae</taxon>
        <taxon>Thalassobacillus</taxon>
    </lineage>
</organism>
<dbReference type="STRING" id="571932.SAMN05421743_101323"/>
<keyword evidence="1" id="KW-0472">Membrane</keyword>
<dbReference type="RefSeq" id="WP_093041550.1">
    <property type="nucleotide sequence ID" value="NZ_FNQR01000001.1"/>
</dbReference>
<evidence type="ECO:0000313" key="3">
    <source>
        <dbReference type="Proteomes" id="UP000198584"/>
    </source>
</evidence>
<name>A0A1H3W7E3_9BACI</name>
<gene>
    <name evidence="2" type="ORF">SAMN05421743_101323</name>
</gene>
<dbReference type="EMBL" id="FNQR01000001">
    <property type="protein sequence ID" value="SDZ82262.1"/>
    <property type="molecule type" value="Genomic_DNA"/>
</dbReference>
<keyword evidence="1" id="KW-0812">Transmembrane</keyword>
<keyword evidence="1" id="KW-1133">Transmembrane helix</keyword>
<keyword evidence="3" id="KW-1185">Reference proteome</keyword>
<accession>A0A1H3W7E3</accession>
<sequence length="72" mass="8031">MNTNPRSRKSMTWGLVTMFLIAPLFSWILGVLGGSMAPSEYAAEGLMMLLFPIIFIIGSVIFMKGFNEPKQM</sequence>
<dbReference type="AlphaFoldDB" id="A0A1H3W7E3"/>
<dbReference type="OrthoDB" id="2442156at2"/>
<evidence type="ECO:0000256" key="1">
    <source>
        <dbReference type="SAM" id="Phobius"/>
    </source>
</evidence>
<feature type="transmembrane region" description="Helical" evidence="1">
    <location>
        <begin position="45"/>
        <end position="63"/>
    </location>
</feature>
<proteinExistence type="predicted"/>
<protein>
    <submittedName>
        <fullName evidence="2">Uncharacterized protein</fullName>
    </submittedName>
</protein>
<evidence type="ECO:0000313" key="2">
    <source>
        <dbReference type="EMBL" id="SDZ82262.1"/>
    </source>
</evidence>
<feature type="transmembrane region" description="Helical" evidence="1">
    <location>
        <begin position="12"/>
        <end position="33"/>
    </location>
</feature>
<reference evidence="2 3" key="1">
    <citation type="submission" date="2016-10" db="EMBL/GenBank/DDBJ databases">
        <authorList>
            <person name="de Groot N.N."/>
        </authorList>
    </citation>
    <scope>NUCLEOTIDE SEQUENCE [LARGE SCALE GENOMIC DNA]</scope>
    <source>
        <strain evidence="2 3">CCM7597</strain>
    </source>
</reference>
<dbReference type="Proteomes" id="UP000198584">
    <property type="component" value="Unassembled WGS sequence"/>
</dbReference>